<feature type="compositionally biased region" description="Low complexity" evidence="1">
    <location>
        <begin position="210"/>
        <end position="227"/>
    </location>
</feature>
<feature type="region of interest" description="Disordered" evidence="1">
    <location>
        <begin position="171"/>
        <end position="283"/>
    </location>
</feature>
<gene>
    <name evidence="2" type="ORF">Tci_016068</name>
</gene>
<evidence type="ECO:0000313" key="2">
    <source>
        <dbReference type="EMBL" id="GEU44090.1"/>
    </source>
</evidence>
<reference evidence="2" key="1">
    <citation type="journal article" date="2019" name="Sci. Rep.">
        <title>Draft genome of Tanacetum cinerariifolium, the natural source of mosquito coil.</title>
        <authorList>
            <person name="Yamashiro T."/>
            <person name="Shiraishi A."/>
            <person name="Satake H."/>
            <person name="Nakayama K."/>
        </authorList>
    </citation>
    <scope>NUCLEOTIDE SEQUENCE</scope>
</reference>
<evidence type="ECO:0000256" key="1">
    <source>
        <dbReference type="SAM" id="MobiDB-lite"/>
    </source>
</evidence>
<dbReference type="EMBL" id="BKCJ010001797">
    <property type="protein sequence ID" value="GEU44090.1"/>
    <property type="molecule type" value="Genomic_DNA"/>
</dbReference>
<sequence length="445" mass="50392">MITPLPQLKTPPPAPTIVSTATSIPTLPNFSFLFGFDQRVSTLERELSQLKQADHSTQLLESTKSQIPTIVDDLLNVVKKSVEDIIKDEVKSLLPQILPKEVSDFVTPVIQVASLTEFELKKILLDNIEKNKSYQAAPEHRELYDRLVKSYNLDKDLFSSYGNVYYLKKDRQDEGKDEDPPAGSNQGLKKRKTSKDVEPPKDFKSKESKSSSSKGTKPQPKSSGKSTQAEEPVFKAADTEMQQDQGSEFGHTIDKPDGKAASKSDWFTKPNKPPTSNRAWNDGKYIDFRPHQKWISNIAKARQPPRTFDELISTPIDFSAYIMNHLMINNLTQEILVGPAFNLLKGSCKRFVELEFHFEECYKAVTDRLDWNNPKGHEYSFDLSMLLPLIEVQGRQVVPTDYFFNNDLGYLKGGSSSRKYTTSTTKTKAAKYDNIEGIEYMVLTL</sequence>
<feature type="compositionally biased region" description="Basic and acidic residues" evidence="1">
    <location>
        <begin position="194"/>
        <end position="209"/>
    </location>
</feature>
<dbReference type="AlphaFoldDB" id="A0A6L2K5I0"/>
<name>A0A6L2K5I0_TANCI</name>
<proteinExistence type="predicted"/>
<organism evidence="2">
    <name type="scientific">Tanacetum cinerariifolium</name>
    <name type="common">Dalmatian daisy</name>
    <name type="synonym">Chrysanthemum cinerariifolium</name>
    <dbReference type="NCBI Taxonomy" id="118510"/>
    <lineage>
        <taxon>Eukaryota</taxon>
        <taxon>Viridiplantae</taxon>
        <taxon>Streptophyta</taxon>
        <taxon>Embryophyta</taxon>
        <taxon>Tracheophyta</taxon>
        <taxon>Spermatophyta</taxon>
        <taxon>Magnoliopsida</taxon>
        <taxon>eudicotyledons</taxon>
        <taxon>Gunneridae</taxon>
        <taxon>Pentapetalae</taxon>
        <taxon>asterids</taxon>
        <taxon>campanulids</taxon>
        <taxon>Asterales</taxon>
        <taxon>Asteraceae</taxon>
        <taxon>Asteroideae</taxon>
        <taxon>Anthemideae</taxon>
        <taxon>Anthemidinae</taxon>
        <taxon>Tanacetum</taxon>
    </lineage>
</organism>
<comment type="caution">
    <text evidence="2">The sequence shown here is derived from an EMBL/GenBank/DDBJ whole genome shotgun (WGS) entry which is preliminary data.</text>
</comment>
<accession>A0A6L2K5I0</accession>
<feature type="compositionally biased region" description="Basic and acidic residues" evidence="1">
    <location>
        <begin position="251"/>
        <end position="262"/>
    </location>
</feature>
<protein>
    <submittedName>
        <fullName evidence="2">Uncharacterized protein</fullName>
    </submittedName>
</protein>